<organism evidence="2">
    <name type="scientific">candidate division CPR1 bacterium ADurb.Bin160</name>
    <dbReference type="NCBI Taxonomy" id="1852826"/>
    <lineage>
        <taxon>Bacteria</taxon>
        <taxon>candidate division CPR1</taxon>
    </lineage>
</organism>
<dbReference type="Proteomes" id="UP000485621">
    <property type="component" value="Unassembled WGS sequence"/>
</dbReference>
<reference evidence="2" key="1">
    <citation type="submission" date="2017-02" db="EMBL/GenBank/DDBJ databases">
        <title>Delving into the versatile metabolic prowess of the omnipresent phylum Bacteroidetes.</title>
        <authorList>
            <person name="Nobu M.K."/>
            <person name="Mei R."/>
            <person name="Narihiro T."/>
            <person name="Kuroda K."/>
            <person name="Liu W.-T."/>
        </authorList>
    </citation>
    <scope>NUCLEOTIDE SEQUENCE</scope>
    <source>
        <strain evidence="2">ADurb.Bin160</strain>
    </source>
</reference>
<gene>
    <name evidence="2" type="ORF">BWY04_00456</name>
</gene>
<protein>
    <submittedName>
        <fullName evidence="2">Uncharacterized protein</fullName>
    </submittedName>
</protein>
<sequence length="79" mass="9066">MIFSQVQKELNKMIPELELRLIENKKSKKNIQISIEIKNKVQTQPIINKQPSTNTTIKQTTSNQKKSNATLQQSIVSTK</sequence>
<evidence type="ECO:0000256" key="1">
    <source>
        <dbReference type="SAM" id="MobiDB-lite"/>
    </source>
</evidence>
<evidence type="ECO:0000313" key="2">
    <source>
        <dbReference type="EMBL" id="OQB42097.1"/>
    </source>
</evidence>
<dbReference type="EMBL" id="MWDB01000006">
    <property type="protein sequence ID" value="OQB42097.1"/>
    <property type="molecule type" value="Genomic_DNA"/>
</dbReference>
<feature type="region of interest" description="Disordered" evidence="1">
    <location>
        <begin position="48"/>
        <end position="79"/>
    </location>
</feature>
<comment type="caution">
    <text evidence="2">The sequence shown here is derived from an EMBL/GenBank/DDBJ whole genome shotgun (WGS) entry which is preliminary data.</text>
</comment>
<accession>A0A1V5ZPF8</accession>
<proteinExistence type="predicted"/>
<dbReference type="AlphaFoldDB" id="A0A1V5ZPF8"/>
<name>A0A1V5ZPF8_9BACT</name>